<dbReference type="Gene3D" id="3.30.420.40">
    <property type="match status" value="2"/>
</dbReference>
<evidence type="ECO:0000313" key="8">
    <source>
        <dbReference type="EMBL" id="CCW34800.1"/>
    </source>
</evidence>
<dbReference type="InterPro" id="IPR003494">
    <property type="entry name" value="SHS2_FtsA"/>
</dbReference>
<comment type="subunit">
    <text evidence="5">Self-interacts. Interacts with FtsZ.</text>
</comment>
<dbReference type="Gene3D" id="3.30.1490.110">
    <property type="match status" value="1"/>
</dbReference>
<keyword evidence="4 5" id="KW-0131">Cell cycle</keyword>
<evidence type="ECO:0000259" key="7">
    <source>
        <dbReference type="SMART" id="SM00842"/>
    </source>
</evidence>
<keyword evidence="1 5" id="KW-1003">Cell membrane</keyword>
<evidence type="ECO:0000313" key="9">
    <source>
        <dbReference type="Proteomes" id="UP000014227"/>
    </source>
</evidence>
<name>S0ETG4_CHTCT</name>
<dbReference type="STRING" id="454171.CP488_00178"/>
<dbReference type="InterPro" id="IPR050696">
    <property type="entry name" value="FtsA/MreB"/>
</dbReference>
<evidence type="ECO:0000256" key="2">
    <source>
        <dbReference type="ARBA" id="ARBA00022618"/>
    </source>
</evidence>
<comment type="subcellular location">
    <subcellularLocation>
        <location evidence="5">Cell membrane</location>
        <topology evidence="5">Peripheral membrane protein</topology>
        <orientation evidence="5">Cytoplasmic side</orientation>
    </subcellularLocation>
    <text evidence="5">Localizes to the Z ring in an FtsZ-dependent manner. Targeted to the membrane through a conserved C-terminal amphipathic helix.</text>
</comment>
<proteinExistence type="inferred from homology"/>
<dbReference type="FunCoup" id="S0ETG4">
    <property type="interactions" value="234"/>
</dbReference>
<evidence type="ECO:0000256" key="3">
    <source>
        <dbReference type="ARBA" id="ARBA00023136"/>
    </source>
</evidence>
<dbReference type="AlphaFoldDB" id="S0ETG4"/>
<dbReference type="NCBIfam" id="TIGR01174">
    <property type="entry name" value="ftsA"/>
    <property type="match status" value="1"/>
</dbReference>
<dbReference type="Proteomes" id="UP000014227">
    <property type="component" value="Chromosome I"/>
</dbReference>
<organism evidence="8 9">
    <name type="scientific">Chthonomonas calidirosea (strain DSM 23976 / ICMP 18418 / T49)</name>
    <dbReference type="NCBI Taxonomy" id="1303518"/>
    <lineage>
        <taxon>Bacteria</taxon>
        <taxon>Bacillati</taxon>
        <taxon>Armatimonadota</taxon>
        <taxon>Chthonomonadia</taxon>
        <taxon>Chthonomonadales</taxon>
        <taxon>Chthonomonadaceae</taxon>
        <taxon>Chthonomonas</taxon>
    </lineage>
</organism>
<dbReference type="OrthoDB" id="9768127at2"/>
<dbReference type="CDD" id="cd24048">
    <property type="entry name" value="ASKHA_NBD_FtsA"/>
    <property type="match status" value="1"/>
</dbReference>
<evidence type="ECO:0000256" key="5">
    <source>
        <dbReference type="HAMAP-Rule" id="MF_02033"/>
    </source>
</evidence>
<dbReference type="RefSeq" id="WP_016482350.1">
    <property type="nucleotide sequence ID" value="NC_021487.1"/>
</dbReference>
<evidence type="ECO:0000256" key="4">
    <source>
        <dbReference type="ARBA" id="ARBA00023306"/>
    </source>
</evidence>
<reference evidence="9" key="1">
    <citation type="submission" date="2013-03" db="EMBL/GenBank/DDBJ databases">
        <title>Genome sequence of Chthonomonas calidirosea, the first sequenced genome from the Armatimonadetes phylum (formally candidate division OP10).</title>
        <authorList>
            <person name="Lee K.C.Y."/>
            <person name="Morgan X.C."/>
            <person name="Dunfield P.F."/>
            <person name="Tamas I."/>
            <person name="Houghton K.M."/>
            <person name="Vyssotski M."/>
            <person name="Ryan J.L.J."/>
            <person name="Lagutin K."/>
            <person name="McDonald I.R."/>
            <person name="Stott M.B."/>
        </authorList>
    </citation>
    <scope>NUCLEOTIDE SEQUENCE [LARGE SCALE GENOMIC DNA]</scope>
    <source>
        <strain evidence="9">DSM 23976 / ICMP 18418 / T49</strain>
    </source>
</reference>
<sequence>MPKQPTIAALDIGTTKICALIAELHGPQEIVVTGVGLEPSQGIKRGVVVDLEATARAVEQALSKAVQQAGYDIEAAYVGVTGEHIASLNTEGSITITHPNQEITPTDVAHVIQVARTITLPPDRRILHTIPRGFTVDGQCDIRDPIGLSGKQLEVSLHIVHGATTLLENVEKCVTRAGVAIIESVLEPIATAEAVLLEAEKELGVCLVDIGGGTSDVAVFQNGAICHSSVVPIGGNHVTNDLAYGLTVAPEEAERLKTESGSASPKLVVEEELVQVHQLGREKSRRLPRMELVHIIEPRMQELFEMVRDDLKSEGLLGQVPAGLVLSGGGSLLAGCEEVAHDVLALPVRLGTPARLGGLGETLTHPMYATAVGLLRYGAARQSKAPVQAAYRRATGLLPNLIKWFRRFFDV</sequence>
<dbReference type="eggNOG" id="COG0849">
    <property type="taxonomic scope" value="Bacteria"/>
</dbReference>
<dbReference type="GO" id="GO:0032153">
    <property type="term" value="C:cell division site"/>
    <property type="evidence" value="ECO:0007669"/>
    <property type="project" value="UniProtKB-UniRule"/>
</dbReference>
<keyword evidence="3 5" id="KW-0472">Membrane</keyword>
<evidence type="ECO:0000256" key="6">
    <source>
        <dbReference type="PIRNR" id="PIRNR003101"/>
    </source>
</evidence>
<dbReference type="InterPro" id="IPR043129">
    <property type="entry name" value="ATPase_NBD"/>
</dbReference>
<accession>S0ETG4</accession>
<protein>
    <recommendedName>
        <fullName evidence="5 6">Cell division protein FtsA</fullName>
    </recommendedName>
</protein>
<keyword evidence="2 5" id="KW-0132">Cell division</keyword>
<dbReference type="PANTHER" id="PTHR32432:SF4">
    <property type="entry name" value="CELL DIVISION PROTEIN FTSA"/>
    <property type="match status" value="1"/>
</dbReference>
<dbReference type="PANTHER" id="PTHR32432">
    <property type="entry name" value="CELL DIVISION PROTEIN FTSA-RELATED"/>
    <property type="match status" value="1"/>
</dbReference>
<feature type="domain" description="SHS2" evidence="7">
    <location>
        <begin position="7"/>
        <end position="195"/>
    </location>
</feature>
<dbReference type="Pfam" id="PF14450">
    <property type="entry name" value="FtsA"/>
    <property type="match status" value="2"/>
</dbReference>
<dbReference type="HAMAP" id="MF_02033">
    <property type="entry name" value="FtsA"/>
    <property type="match status" value="1"/>
</dbReference>
<dbReference type="KEGG" id="ccz:CCALI_00978"/>
<dbReference type="SUPFAM" id="SSF53067">
    <property type="entry name" value="Actin-like ATPase domain"/>
    <property type="match status" value="2"/>
</dbReference>
<comment type="function">
    <text evidence="5 6">Cell division protein that is involved in the assembly of the Z ring. May serve as a membrane anchor for the Z ring.</text>
</comment>
<dbReference type="EMBL" id="HF951689">
    <property type="protein sequence ID" value="CCW34800.1"/>
    <property type="molecule type" value="Genomic_DNA"/>
</dbReference>
<keyword evidence="9" id="KW-1185">Reference proteome</keyword>
<dbReference type="HOGENOM" id="CLU_037850_3_2_0"/>
<dbReference type="PIRSF" id="PIRSF003101">
    <property type="entry name" value="FtsA"/>
    <property type="match status" value="1"/>
</dbReference>
<dbReference type="SMART" id="SM00842">
    <property type="entry name" value="FtsA"/>
    <property type="match status" value="1"/>
</dbReference>
<comment type="similarity">
    <text evidence="5 6">Belongs to the FtsA/MreB family.</text>
</comment>
<dbReference type="PATRIC" id="fig|1303518.3.peg.988"/>
<gene>
    <name evidence="5" type="primary">ftsA</name>
    <name evidence="8" type="ORF">CCALI_00978</name>
</gene>
<dbReference type="GO" id="GO:0043093">
    <property type="term" value="P:FtsZ-dependent cytokinesis"/>
    <property type="evidence" value="ECO:0007669"/>
    <property type="project" value="UniProtKB-UniRule"/>
</dbReference>
<dbReference type="GO" id="GO:0009898">
    <property type="term" value="C:cytoplasmic side of plasma membrane"/>
    <property type="evidence" value="ECO:0007669"/>
    <property type="project" value="UniProtKB-UniRule"/>
</dbReference>
<dbReference type="InterPro" id="IPR020823">
    <property type="entry name" value="Cell_div_FtsA"/>
</dbReference>
<evidence type="ECO:0000256" key="1">
    <source>
        <dbReference type="ARBA" id="ARBA00022475"/>
    </source>
</evidence>
<dbReference type="InParanoid" id="S0ETG4"/>
<dbReference type="Pfam" id="PF02491">
    <property type="entry name" value="SHS2_FTSA"/>
    <property type="match status" value="1"/>
</dbReference>